<evidence type="ECO:0000313" key="2">
    <source>
        <dbReference type="EMBL" id="CAF3713956.1"/>
    </source>
</evidence>
<dbReference type="Proteomes" id="UP000663862">
    <property type="component" value="Unassembled WGS sequence"/>
</dbReference>
<dbReference type="InterPro" id="IPR052958">
    <property type="entry name" value="IFN-induced_PKR_regulator"/>
</dbReference>
<dbReference type="PANTHER" id="PTHR46289:SF14">
    <property type="entry name" value="DUF4371 DOMAIN-CONTAINING PROTEIN"/>
    <property type="match status" value="1"/>
</dbReference>
<gene>
    <name evidence="2" type="ORF">FME351_LOCUS28596</name>
    <name evidence="3" type="ORF">TSG867_LOCUS17996</name>
</gene>
<evidence type="ECO:0000259" key="1">
    <source>
        <dbReference type="Pfam" id="PF05699"/>
    </source>
</evidence>
<dbReference type="GO" id="GO:0046983">
    <property type="term" value="F:protein dimerization activity"/>
    <property type="evidence" value="ECO:0007669"/>
    <property type="project" value="InterPro"/>
</dbReference>
<name>A0A820T298_9BILA</name>
<dbReference type="EMBL" id="CAJOBQ010001177">
    <property type="protein sequence ID" value="CAF4463132.1"/>
    <property type="molecule type" value="Genomic_DNA"/>
</dbReference>
<protein>
    <recommendedName>
        <fullName evidence="1">HAT C-terminal dimerisation domain-containing protein</fullName>
    </recommendedName>
</protein>
<comment type="caution">
    <text evidence="3">The sequence shown here is derived from an EMBL/GenBank/DDBJ whole genome shotgun (WGS) entry which is preliminary data.</text>
</comment>
<evidence type="ECO:0000313" key="3">
    <source>
        <dbReference type="EMBL" id="CAF4463132.1"/>
    </source>
</evidence>
<proteinExistence type="predicted"/>
<reference evidence="3" key="1">
    <citation type="submission" date="2021-02" db="EMBL/GenBank/DDBJ databases">
        <authorList>
            <person name="Nowell W R."/>
        </authorList>
    </citation>
    <scope>NUCLEOTIDE SEQUENCE</scope>
</reference>
<dbReference type="InterPro" id="IPR008906">
    <property type="entry name" value="HATC_C_dom"/>
</dbReference>
<evidence type="ECO:0000313" key="4">
    <source>
        <dbReference type="Proteomes" id="UP000663862"/>
    </source>
</evidence>
<dbReference type="Proteomes" id="UP000663869">
    <property type="component" value="Unassembled WGS sequence"/>
</dbReference>
<accession>A0A820T298</accession>
<dbReference type="AlphaFoldDB" id="A0A820T298"/>
<dbReference type="EMBL" id="CAJNYU010003946">
    <property type="protein sequence ID" value="CAF3713956.1"/>
    <property type="molecule type" value="Genomic_DNA"/>
</dbReference>
<feature type="domain" description="HAT C-terminal dimerisation" evidence="1">
    <location>
        <begin position="178"/>
        <end position="231"/>
    </location>
</feature>
<dbReference type="PANTHER" id="PTHR46289">
    <property type="entry name" value="52 KDA REPRESSOR OF THE INHIBITOR OF THE PROTEIN KINASE-LIKE PROTEIN-RELATED"/>
    <property type="match status" value="1"/>
</dbReference>
<sequence>MKHLLASNNALIVHLQTPTMDILTAIDILENTIHLFDHMYDDHESFRGIIEVCIQKNLDKFNVSADLDAEFQCLRCRNKALQSIQEYYQITFQKLIIHMNDEFKDYLLVLTTNIKHFGHLSPKQINLFSREDANNICSVVSDIDDPDLLFHEFQPMKSKIIESDNIANVLITIRTPDVYPRAHKVLQYVLTIPISIASNERSFSKLKIVKNYFRTNMSDQRLFYLMFYAIEKDYLDELNLYDLAKDWAKMKDRRIELP</sequence>
<dbReference type="Pfam" id="PF05699">
    <property type="entry name" value="Dimer_Tnp_hAT"/>
    <property type="match status" value="1"/>
</dbReference>
<organism evidence="3 4">
    <name type="scientific">Rotaria socialis</name>
    <dbReference type="NCBI Taxonomy" id="392032"/>
    <lineage>
        <taxon>Eukaryota</taxon>
        <taxon>Metazoa</taxon>
        <taxon>Spiralia</taxon>
        <taxon>Gnathifera</taxon>
        <taxon>Rotifera</taxon>
        <taxon>Eurotatoria</taxon>
        <taxon>Bdelloidea</taxon>
        <taxon>Philodinida</taxon>
        <taxon>Philodinidae</taxon>
        <taxon>Rotaria</taxon>
    </lineage>
</organism>